<evidence type="ECO:0000256" key="1">
    <source>
        <dbReference type="SAM" id="MobiDB-lite"/>
    </source>
</evidence>
<sequence length="83" mass="9321">MATREIEISQHFLGFQPYALVQIESDEAGGAQLDAGGFDTSDPQALRVLANALRRSSKALRKRARQEAREARMARRERRKGHA</sequence>
<dbReference type="EMBL" id="CAQI01000029">
    <property type="protein sequence ID" value="CCQ44684.1"/>
    <property type="molecule type" value="Genomic_DNA"/>
</dbReference>
<evidence type="ECO:0000313" key="3">
    <source>
        <dbReference type="Proteomes" id="UP000035722"/>
    </source>
</evidence>
<name>A0A024GYW4_9MICC</name>
<accession>A0A024GYW4</accession>
<organism evidence="2 3">
    <name type="scientific">Pseudarthrobacter siccitolerans</name>
    <dbReference type="NCBI Taxonomy" id="861266"/>
    <lineage>
        <taxon>Bacteria</taxon>
        <taxon>Bacillati</taxon>
        <taxon>Actinomycetota</taxon>
        <taxon>Actinomycetes</taxon>
        <taxon>Micrococcales</taxon>
        <taxon>Micrococcaceae</taxon>
        <taxon>Pseudarthrobacter</taxon>
    </lineage>
</organism>
<dbReference type="AlphaFoldDB" id="A0A024GYW4"/>
<feature type="compositionally biased region" description="Basic and acidic residues" evidence="1">
    <location>
        <begin position="65"/>
        <end position="74"/>
    </location>
</feature>
<dbReference type="Proteomes" id="UP000035722">
    <property type="component" value="Unassembled WGS sequence"/>
</dbReference>
<reference evidence="3" key="1">
    <citation type="journal article" date="2014" name="Genome Announc.">
        <title>Genome Sequence of Arthrobacter siccitolerans 4J27, a Xeroprotectant-Producing Desiccation-Tolerant Microorganism.</title>
        <authorList>
            <person name="Manzanera M."/>
            <person name="Santa-Cruz-Calvo L."/>
            <person name="Vilchez J.I."/>
            <person name="Garcia-Fontana C."/>
            <person name="Silva-Castro G.A."/>
            <person name="Calvo C."/>
            <person name="Gonzalez-Lopez J."/>
        </authorList>
    </citation>
    <scope>NUCLEOTIDE SEQUENCE [LARGE SCALE GENOMIC DNA]</scope>
    <source>
        <strain evidence="3">4J27</strain>
    </source>
</reference>
<dbReference type="STRING" id="861266.ARTSIC4J27_613"/>
<proteinExistence type="predicted"/>
<comment type="caution">
    <text evidence="2">The sequence shown here is derived from an EMBL/GenBank/DDBJ whole genome shotgun (WGS) entry which is preliminary data.</text>
</comment>
<evidence type="ECO:0000313" key="2">
    <source>
        <dbReference type="EMBL" id="CCQ44684.1"/>
    </source>
</evidence>
<keyword evidence="3" id="KW-1185">Reference proteome</keyword>
<protein>
    <submittedName>
        <fullName evidence="2">Uncharacterized protein</fullName>
    </submittedName>
</protein>
<dbReference type="RefSeq" id="WP_050053740.1">
    <property type="nucleotide sequence ID" value="NZ_CAQI01000029.1"/>
</dbReference>
<gene>
    <name evidence="2" type="ORF">ARTSIC4J27_613</name>
</gene>
<feature type="region of interest" description="Disordered" evidence="1">
    <location>
        <begin position="59"/>
        <end position="83"/>
    </location>
</feature>